<dbReference type="Proteomes" id="UP000271700">
    <property type="component" value="Unassembled WGS sequence"/>
</dbReference>
<reference evidence="2 3" key="1">
    <citation type="submission" date="2018-10" db="EMBL/GenBank/DDBJ databases">
        <title>Genomic Encyclopedia of Archaeal and Bacterial Type Strains, Phase II (KMG-II): from individual species to whole genera.</title>
        <authorList>
            <person name="Goeker M."/>
        </authorList>
    </citation>
    <scope>NUCLEOTIDE SEQUENCE [LARGE SCALE GENOMIC DNA]</scope>
    <source>
        <strain evidence="2 3">DSM 29317</strain>
    </source>
</reference>
<dbReference type="InterPro" id="IPR009506">
    <property type="entry name" value="YjiS-like"/>
</dbReference>
<gene>
    <name evidence="2" type="ORF">CLV75_3730</name>
</gene>
<evidence type="ECO:0000259" key="1">
    <source>
        <dbReference type="Pfam" id="PF06568"/>
    </source>
</evidence>
<name>A0A497YXM2_9RHOB</name>
<dbReference type="RefSeq" id="WP_010438671.1">
    <property type="nucleotide sequence ID" value="NZ_AEYW01000004.1"/>
</dbReference>
<dbReference type="AlphaFoldDB" id="A0A497YXM2"/>
<keyword evidence="3" id="KW-1185">Reference proteome</keyword>
<accession>A0A497YXM2</accession>
<proteinExistence type="predicted"/>
<sequence length="78" mass="9144">MAHVNTTAADHRSLFFGQFANQPEASSAWQRRRVYNKTIRVLEKLNDHQLSDIGIPRAEIRQRVYRNVYHNTPYQACS</sequence>
<dbReference type="STRING" id="981384.GCA_000192475_03847"/>
<dbReference type="OrthoDB" id="7709310at2"/>
<organism evidence="2 3">
    <name type="scientific">Ruegeria conchae</name>
    <dbReference type="NCBI Taxonomy" id="981384"/>
    <lineage>
        <taxon>Bacteria</taxon>
        <taxon>Pseudomonadati</taxon>
        <taxon>Pseudomonadota</taxon>
        <taxon>Alphaproteobacteria</taxon>
        <taxon>Rhodobacterales</taxon>
        <taxon>Roseobacteraceae</taxon>
        <taxon>Ruegeria</taxon>
    </lineage>
</organism>
<evidence type="ECO:0000313" key="3">
    <source>
        <dbReference type="Proteomes" id="UP000271700"/>
    </source>
</evidence>
<evidence type="ECO:0000313" key="2">
    <source>
        <dbReference type="EMBL" id="RLJ99807.1"/>
    </source>
</evidence>
<dbReference type="Pfam" id="PF06568">
    <property type="entry name" value="YjiS-like"/>
    <property type="match status" value="1"/>
</dbReference>
<protein>
    <submittedName>
        <fullName evidence="2">Uncharacterized protein DUF1127</fullName>
    </submittedName>
</protein>
<dbReference type="EMBL" id="RCCT01000007">
    <property type="protein sequence ID" value="RLJ99807.1"/>
    <property type="molecule type" value="Genomic_DNA"/>
</dbReference>
<feature type="domain" description="YjiS-like" evidence="1">
    <location>
        <begin position="28"/>
        <end position="61"/>
    </location>
</feature>
<comment type="caution">
    <text evidence="2">The sequence shown here is derived from an EMBL/GenBank/DDBJ whole genome shotgun (WGS) entry which is preliminary data.</text>
</comment>